<sequence length="186" mass="21520">MMKEFIKKEIKEEEPEEDAHVFQEEDAHVLGDDEPDGDMPELPKIAARQRKPKLVKIRGKTRKRKTRKTKSKTGTTKRRKGTKRRRKTTKTTRKTTETGVKIGRINRFGREKEPKLHIRQNDDVIVFDEEPEERKPTIAPPAPPKPTPPNILDSILFAQEKFIGGVDPKKVDVKNKTLPNGRRSVW</sequence>
<gene>
    <name evidence="2" type="ORF">CRE_30458</name>
</gene>
<feature type="compositionally biased region" description="Pro residues" evidence="1">
    <location>
        <begin position="138"/>
        <end position="149"/>
    </location>
</feature>
<dbReference type="OMA" id="AGFHHED"/>
<dbReference type="InParanoid" id="E3NDX1"/>
<name>E3NDX1_CAERE</name>
<feature type="compositionally biased region" description="Basic and acidic residues" evidence="1">
    <location>
        <begin position="18"/>
        <end position="31"/>
    </location>
</feature>
<dbReference type="OrthoDB" id="5876035at2759"/>
<feature type="compositionally biased region" description="Basic and acidic residues" evidence="1">
    <location>
        <begin position="108"/>
        <end position="122"/>
    </location>
</feature>
<dbReference type="HOGENOM" id="CLU_1579942_0_0_1"/>
<dbReference type="EMBL" id="DS268615">
    <property type="protein sequence ID" value="EFO94196.1"/>
    <property type="molecule type" value="Genomic_DNA"/>
</dbReference>
<dbReference type="FunCoup" id="E3NDX1">
    <property type="interactions" value="217"/>
</dbReference>
<evidence type="ECO:0000313" key="2">
    <source>
        <dbReference type="EMBL" id="EFO94196.1"/>
    </source>
</evidence>
<dbReference type="eggNOG" id="ENOG502TIP8">
    <property type="taxonomic scope" value="Eukaryota"/>
</dbReference>
<feature type="compositionally biased region" description="Basic and acidic residues" evidence="1">
    <location>
        <begin position="1"/>
        <end position="11"/>
    </location>
</feature>
<evidence type="ECO:0000313" key="3">
    <source>
        <dbReference type="Proteomes" id="UP000008281"/>
    </source>
</evidence>
<reference evidence="2" key="1">
    <citation type="submission" date="2007-07" db="EMBL/GenBank/DDBJ databases">
        <title>PCAP assembly of the Caenorhabditis remanei genome.</title>
        <authorList>
            <consortium name="The Caenorhabditis remanei Sequencing Consortium"/>
            <person name="Wilson R.K."/>
        </authorList>
    </citation>
    <scope>NUCLEOTIDE SEQUENCE [LARGE SCALE GENOMIC DNA]</scope>
    <source>
        <strain evidence="2">PB4641</strain>
    </source>
</reference>
<evidence type="ECO:0000256" key="1">
    <source>
        <dbReference type="SAM" id="MobiDB-lite"/>
    </source>
</evidence>
<dbReference type="AlphaFoldDB" id="E3NDX1"/>
<accession>E3NDX1</accession>
<dbReference type="Proteomes" id="UP000008281">
    <property type="component" value="Unassembled WGS sequence"/>
</dbReference>
<proteinExistence type="predicted"/>
<feature type="region of interest" description="Disordered" evidence="1">
    <location>
        <begin position="1"/>
        <end position="151"/>
    </location>
</feature>
<protein>
    <submittedName>
        <fullName evidence="2">Uncharacterized protein</fullName>
    </submittedName>
</protein>
<organism evidence="3">
    <name type="scientific">Caenorhabditis remanei</name>
    <name type="common">Caenorhabditis vulgaris</name>
    <dbReference type="NCBI Taxonomy" id="31234"/>
    <lineage>
        <taxon>Eukaryota</taxon>
        <taxon>Metazoa</taxon>
        <taxon>Ecdysozoa</taxon>
        <taxon>Nematoda</taxon>
        <taxon>Chromadorea</taxon>
        <taxon>Rhabditida</taxon>
        <taxon>Rhabditina</taxon>
        <taxon>Rhabditomorpha</taxon>
        <taxon>Rhabditoidea</taxon>
        <taxon>Rhabditidae</taxon>
        <taxon>Peloderinae</taxon>
        <taxon>Caenorhabditis</taxon>
    </lineage>
</organism>
<feature type="compositionally biased region" description="Basic residues" evidence="1">
    <location>
        <begin position="47"/>
        <end position="93"/>
    </location>
</feature>
<keyword evidence="3" id="KW-1185">Reference proteome</keyword>